<evidence type="ECO:0000256" key="4">
    <source>
        <dbReference type="ARBA" id="ARBA00022840"/>
    </source>
</evidence>
<proteinExistence type="inferred from homology"/>
<feature type="compositionally biased region" description="Basic and acidic residues" evidence="6">
    <location>
        <begin position="424"/>
        <end position="446"/>
    </location>
</feature>
<keyword evidence="2" id="KW-0378">Hydrolase</keyword>
<dbReference type="PROSITE" id="PS51194">
    <property type="entry name" value="HELICASE_CTER"/>
    <property type="match status" value="1"/>
</dbReference>
<comment type="similarity">
    <text evidence="5">Belongs to the DEAD box helicase family.</text>
</comment>
<dbReference type="CDD" id="cd18787">
    <property type="entry name" value="SF2_C_DEAD"/>
    <property type="match status" value="1"/>
</dbReference>
<dbReference type="SUPFAM" id="SSF52540">
    <property type="entry name" value="P-loop containing nucleoside triphosphate hydrolases"/>
    <property type="match status" value="1"/>
</dbReference>
<dbReference type="SMART" id="SM00490">
    <property type="entry name" value="HELICc"/>
    <property type="match status" value="1"/>
</dbReference>
<dbReference type="GO" id="GO:0016787">
    <property type="term" value="F:hydrolase activity"/>
    <property type="evidence" value="ECO:0007669"/>
    <property type="project" value="UniProtKB-KW"/>
</dbReference>
<dbReference type="PANTHER" id="PTHR47959">
    <property type="entry name" value="ATP-DEPENDENT RNA HELICASE RHLE-RELATED"/>
    <property type="match status" value="1"/>
</dbReference>
<feature type="domain" description="Helicase ATP-binding" evidence="7">
    <location>
        <begin position="26"/>
        <end position="197"/>
    </location>
</feature>
<dbReference type="KEGG" id="eri:EEI45_05340"/>
<keyword evidence="1" id="KW-0547">Nucleotide-binding</keyword>
<gene>
    <name evidence="9" type="ORF">EEI45_05340</name>
</gene>
<feature type="domain" description="Helicase C-terminal" evidence="8">
    <location>
        <begin position="223"/>
        <end position="370"/>
    </location>
</feature>
<dbReference type="InterPro" id="IPR044742">
    <property type="entry name" value="DEAD/DEAH_RhlB"/>
</dbReference>
<reference evidence="9 10" key="1">
    <citation type="journal article" date="2020" name="Int. J. Syst. Evol. Microbiol.">
        <title>Description of Erysipelothrix piscisicarius sp. nov., an emergent fish pathogen, and assessment of virulence using a tiger barb (Puntigrus tetrazona) infection model.</title>
        <authorList>
            <person name="Pomaranski E.K."/>
            <person name="Griffin M.J."/>
            <person name="Camus A.C."/>
            <person name="Armwood A.R."/>
            <person name="Shelley J."/>
            <person name="Waldbieser G.C."/>
            <person name="LaFrentz B.R."/>
            <person name="Garcia J.C."/>
            <person name="Yanong R."/>
            <person name="Soto E."/>
        </authorList>
    </citation>
    <scope>NUCLEOTIDE SEQUENCE [LARGE SCALE GENOMIC DNA]</scope>
    <source>
        <strain evidence="9 10">15TAL0474</strain>
    </source>
</reference>
<dbReference type="GO" id="GO:0005829">
    <property type="term" value="C:cytosol"/>
    <property type="evidence" value="ECO:0007669"/>
    <property type="project" value="TreeGrafter"/>
</dbReference>
<dbReference type="GO" id="GO:0003724">
    <property type="term" value="F:RNA helicase activity"/>
    <property type="evidence" value="ECO:0007669"/>
    <property type="project" value="TreeGrafter"/>
</dbReference>
<evidence type="ECO:0000259" key="8">
    <source>
        <dbReference type="PROSITE" id="PS51194"/>
    </source>
</evidence>
<dbReference type="PROSITE" id="PS51192">
    <property type="entry name" value="HELICASE_ATP_BIND_1"/>
    <property type="match status" value="1"/>
</dbReference>
<evidence type="ECO:0000256" key="3">
    <source>
        <dbReference type="ARBA" id="ARBA00022806"/>
    </source>
</evidence>
<feature type="region of interest" description="Disordered" evidence="6">
    <location>
        <begin position="412"/>
        <end position="446"/>
    </location>
</feature>
<dbReference type="InterPro" id="IPR027417">
    <property type="entry name" value="P-loop_NTPase"/>
</dbReference>
<evidence type="ECO:0000256" key="2">
    <source>
        <dbReference type="ARBA" id="ARBA00022801"/>
    </source>
</evidence>
<dbReference type="CDD" id="cd00268">
    <property type="entry name" value="DEADc"/>
    <property type="match status" value="1"/>
</dbReference>
<accession>A0A3Q8S7M4</accession>
<dbReference type="EMBL" id="CP034234">
    <property type="protein sequence ID" value="AZK44248.1"/>
    <property type="molecule type" value="Genomic_DNA"/>
</dbReference>
<evidence type="ECO:0000256" key="6">
    <source>
        <dbReference type="SAM" id="MobiDB-lite"/>
    </source>
</evidence>
<sequence>MMNNINKRFFELNKFKDLTSVQEKVLKEIKTKRDLIVKSDTGTGKTHAFLFAILELIDPTVEQTQALILAPTRELAMQIQSFAREITTLDERITTELAIGGMDNSRLKKKIEKQPMILITTPGKFIDILGWSVLRLDFIKTFVIDETDMMLDYGFINEVDTIASRLSNDTIFMLYSATIPSGLRAFIKKYLKHPIEIVSTEEKLKPRIDHILINQRHRDMNEAVLDVLSAINPLLAVVFANTKVQAGEIARYLRDYGIECVELHGDVSDRGRKQVLNQINSKRVQYIVATDLAARGIDLPEISHVINAGLPNHDLDFYTHRSGRTGRSGRQGYSISIVTQKDQGAVTRLMKKGLRFEYKRVKDVGLEDVRPWFNLEKRTKQLDPEIVQVLHRKNVKVKPGYKVKRKREIERLTNKKKRNMIQQEIREQKKERAKAKQRERALDTEK</sequence>
<evidence type="ECO:0000313" key="10">
    <source>
        <dbReference type="Proteomes" id="UP000278804"/>
    </source>
</evidence>
<dbReference type="PANTHER" id="PTHR47959:SF1">
    <property type="entry name" value="ATP-DEPENDENT RNA HELICASE DBPA"/>
    <property type="match status" value="1"/>
</dbReference>
<dbReference type="GO" id="GO:0003676">
    <property type="term" value="F:nucleic acid binding"/>
    <property type="evidence" value="ECO:0007669"/>
    <property type="project" value="InterPro"/>
</dbReference>
<keyword evidence="10" id="KW-1185">Reference proteome</keyword>
<dbReference type="InterPro" id="IPR050079">
    <property type="entry name" value="DEAD_box_RNA_helicase"/>
</dbReference>
<keyword evidence="3 9" id="KW-0347">Helicase</keyword>
<organism evidence="9 10">
    <name type="scientific">Erysipelothrix piscisicarius</name>
    <dbReference type="NCBI Taxonomy" id="2485784"/>
    <lineage>
        <taxon>Bacteria</taxon>
        <taxon>Bacillati</taxon>
        <taxon>Bacillota</taxon>
        <taxon>Erysipelotrichia</taxon>
        <taxon>Erysipelotrichales</taxon>
        <taxon>Erysipelotrichaceae</taxon>
        <taxon>Erysipelothrix</taxon>
    </lineage>
</organism>
<dbReference type="InterPro" id="IPR011545">
    <property type="entry name" value="DEAD/DEAH_box_helicase_dom"/>
</dbReference>
<dbReference type="Proteomes" id="UP000278804">
    <property type="component" value="Chromosome"/>
</dbReference>
<evidence type="ECO:0000256" key="1">
    <source>
        <dbReference type="ARBA" id="ARBA00022741"/>
    </source>
</evidence>
<dbReference type="Gene3D" id="3.40.50.300">
    <property type="entry name" value="P-loop containing nucleotide triphosphate hydrolases"/>
    <property type="match status" value="2"/>
</dbReference>
<evidence type="ECO:0000256" key="5">
    <source>
        <dbReference type="ARBA" id="ARBA00038437"/>
    </source>
</evidence>
<dbReference type="Pfam" id="PF00270">
    <property type="entry name" value="DEAD"/>
    <property type="match status" value="1"/>
</dbReference>
<dbReference type="Pfam" id="PF00271">
    <property type="entry name" value="Helicase_C"/>
    <property type="match status" value="1"/>
</dbReference>
<name>A0A3Q8S7M4_9FIRM</name>
<keyword evidence="4" id="KW-0067">ATP-binding</keyword>
<dbReference type="SMART" id="SM00487">
    <property type="entry name" value="DEXDc"/>
    <property type="match status" value="1"/>
</dbReference>
<dbReference type="InterPro" id="IPR001650">
    <property type="entry name" value="Helicase_C-like"/>
</dbReference>
<evidence type="ECO:0000313" key="9">
    <source>
        <dbReference type="EMBL" id="AZK44248.1"/>
    </source>
</evidence>
<evidence type="ECO:0000259" key="7">
    <source>
        <dbReference type="PROSITE" id="PS51192"/>
    </source>
</evidence>
<dbReference type="RefSeq" id="WP_125164425.1">
    <property type="nucleotide sequence ID" value="NZ_CP034234.1"/>
</dbReference>
<dbReference type="AlphaFoldDB" id="A0A3Q8S7M4"/>
<protein>
    <submittedName>
        <fullName evidence="9">DEAD/DEAH box helicase</fullName>
    </submittedName>
</protein>
<dbReference type="InterPro" id="IPR014001">
    <property type="entry name" value="Helicase_ATP-bd"/>
</dbReference>
<dbReference type="GO" id="GO:0005524">
    <property type="term" value="F:ATP binding"/>
    <property type="evidence" value="ECO:0007669"/>
    <property type="project" value="UniProtKB-KW"/>
</dbReference>